<feature type="transmembrane region" description="Helical" evidence="2">
    <location>
        <begin position="19"/>
        <end position="40"/>
    </location>
</feature>
<feature type="transmembrane region" description="Helical" evidence="2">
    <location>
        <begin position="52"/>
        <end position="69"/>
    </location>
</feature>
<keyword evidence="4" id="KW-1185">Reference proteome</keyword>
<dbReference type="RefSeq" id="WP_203769120.1">
    <property type="nucleotide sequence ID" value="NZ_BAAABO010000013.1"/>
</dbReference>
<dbReference type="Proteomes" id="UP000609879">
    <property type="component" value="Unassembled WGS sequence"/>
</dbReference>
<accession>A0ABQ3Y972</accession>
<evidence type="ECO:0000256" key="2">
    <source>
        <dbReference type="SAM" id="Phobius"/>
    </source>
</evidence>
<evidence type="ECO:0000313" key="3">
    <source>
        <dbReference type="EMBL" id="GID76527.1"/>
    </source>
</evidence>
<dbReference type="InterPro" id="IPR046096">
    <property type="entry name" value="DUF6114"/>
</dbReference>
<feature type="compositionally biased region" description="Low complexity" evidence="1">
    <location>
        <begin position="267"/>
        <end position="298"/>
    </location>
</feature>
<comment type="caution">
    <text evidence="3">The sequence shown here is derived from an EMBL/GenBank/DDBJ whole genome shotgun (WGS) entry which is preliminary data.</text>
</comment>
<feature type="region of interest" description="Disordered" evidence="1">
    <location>
        <begin position="215"/>
        <end position="394"/>
    </location>
</feature>
<keyword evidence="2" id="KW-0472">Membrane</keyword>
<keyword evidence="2" id="KW-1133">Transmembrane helix</keyword>
<protein>
    <submittedName>
        <fullName evidence="3">Uncharacterized protein</fullName>
    </submittedName>
</protein>
<keyword evidence="2" id="KW-0812">Transmembrane</keyword>
<feature type="compositionally biased region" description="Low complexity" evidence="1">
    <location>
        <begin position="226"/>
        <end position="257"/>
    </location>
</feature>
<feature type="compositionally biased region" description="Low complexity" evidence="1">
    <location>
        <begin position="131"/>
        <end position="148"/>
    </location>
</feature>
<dbReference type="EMBL" id="BOMI01000104">
    <property type="protein sequence ID" value="GID76527.1"/>
    <property type="molecule type" value="Genomic_DNA"/>
</dbReference>
<organism evidence="3 4">
    <name type="scientific">Paractinoplanes deccanensis</name>
    <dbReference type="NCBI Taxonomy" id="113561"/>
    <lineage>
        <taxon>Bacteria</taxon>
        <taxon>Bacillati</taxon>
        <taxon>Actinomycetota</taxon>
        <taxon>Actinomycetes</taxon>
        <taxon>Micromonosporales</taxon>
        <taxon>Micromonosporaceae</taxon>
        <taxon>Paractinoplanes</taxon>
    </lineage>
</organism>
<evidence type="ECO:0000256" key="1">
    <source>
        <dbReference type="SAM" id="MobiDB-lite"/>
    </source>
</evidence>
<evidence type="ECO:0000313" key="4">
    <source>
        <dbReference type="Proteomes" id="UP000609879"/>
    </source>
</evidence>
<proteinExistence type="predicted"/>
<gene>
    <name evidence="3" type="ORF">Ade02nite_51680</name>
</gene>
<dbReference type="Pfam" id="PF19609">
    <property type="entry name" value="DUF6114"/>
    <property type="match status" value="1"/>
</dbReference>
<reference evidence="3 4" key="1">
    <citation type="submission" date="2021-01" db="EMBL/GenBank/DDBJ databases">
        <title>Whole genome shotgun sequence of Actinoplanes deccanensis NBRC 13994.</title>
        <authorList>
            <person name="Komaki H."/>
            <person name="Tamura T."/>
        </authorList>
    </citation>
    <scope>NUCLEOTIDE SEQUENCE [LARGE SCALE GENOMIC DNA]</scope>
    <source>
        <strain evidence="3 4">NBRC 13994</strain>
    </source>
</reference>
<feature type="region of interest" description="Disordered" evidence="1">
    <location>
        <begin position="123"/>
        <end position="188"/>
    </location>
</feature>
<sequence length="548" mass="56219">MATDDFWGRFRRWRRSRPFWGGLFLLLSGFEMFLSANMNLGNLELHLGPQGFLSYLLPLIMVLTGILVWATPAQRLFYGIVGLLTALYSFLGLNLGGFILGMMLGILGGALVIAWGPPRVKPTASPDPSLSAPSTDEPPSSSSSSDSFPADDVEIAGHDDRPTQPILRPSSGDTEIIPGMPPEEPRGGVHPRALGVILLVAAVTSGVLIAGSGRPARAVECPEGLPSRSVATSPSSTSPAPASTAPETPAEATRTVPPGGPADTSQPAAGGTSAPESSASPPATTTASSSPSAPAAAAEGDEGSNPVEEFFDGLGNLLGIGDASPSASATAEPSAPSTSPASSQPTTPAATSAPATSAPPTSAPASSAAATTTSAPATTKPAASATSPTAEEIPCLGPRVMGKVAGADDVPRVALKPGVMEVDSLTMYDSTYDGVVDLPTATGSFKALKFSMSKAVNKPFTLTIDERGNAQTVIKSNELVTDGNVRFYTPQFKGKLFGLIPVTFTPEQPPPLTLPVLWFTDVTIQLAYVRCDTLTADPLNIQEIVSAS</sequence>
<feature type="transmembrane region" description="Helical" evidence="2">
    <location>
        <begin position="76"/>
        <end position="93"/>
    </location>
</feature>
<name>A0ABQ3Y972_9ACTN</name>
<feature type="compositionally biased region" description="Low complexity" evidence="1">
    <location>
        <begin position="323"/>
        <end position="390"/>
    </location>
</feature>